<feature type="transmembrane region" description="Helical" evidence="1">
    <location>
        <begin position="52"/>
        <end position="76"/>
    </location>
</feature>
<comment type="caution">
    <text evidence="2">The sequence shown here is derived from an EMBL/GenBank/DDBJ whole genome shotgun (WGS) entry which is preliminary data.</text>
</comment>
<reference evidence="2 3" key="1">
    <citation type="submission" date="2019-02" db="EMBL/GenBank/DDBJ databases">
        <title>Sequencing the genomes of 1000 actinobacteria strains.</title>
        <authorList>
            <person name="Klenk H.-P."/>
        </authorList>
    </citation>
    <scope>NUCLEOTIDE SEQUENCE [LARGE SCALE GENOMIC DNA]</scope>
    <source>
        <strain evidence="2 3">DSM 18319</strain>
    </source>
</reference>
<keyword evidence="3" id="KW-1185">Reference proteome</keyword>
<name>A0A4V2GAN4_9MICO</name>
<protein>
    <recommendedName>
        <fullName evidence="4">ATP synthase protein I</fullName>
    </recommendedName>
</protein>
<dbReference type="OrthoDB" id="5117309at2"/>
<feature type="transmembrane region" description="Helical" evidence="1">
    <location>
        <begin position="88"/>
        <end position="110"/>
    </location>
</feature>
<feature type="transmembrane region" description="Helical" evidence="1">
    <location>
        <begin position="24"/>
        <end position="46"/>
    </location>
</feature>
<evidence type="ECO:0008006" key="4">
    <source>
        <dbReference type="Google" id="ProtNLM"/>
    </source>
</evidence>
<evidence type="ECO:0000256" key="1">
    <source>
        <dbReference type="SAM" id="Phobius"/>
    </source>
</evidence>
<proteinExistence type="predicted"/>
<dbReference type="EMBL" id="SHLC01000001">
    <property type="protein sequence ID" value="RZU64476.1"/>
    <property type="molecule type" value="Genomic_DNA"/>
</dbReference>
<feature type="transmembrane region" description="Helical" evidence="1">
    <location>
        <begin position="116"/>
        <end position="136"/>
    </location>
</feature>
<evidence type="ECO:0000313" key="3">
    <source>
        <dbReference type="Proteomes" id="UP000291483"/>
    </source>
</evidence>
<evidence type="ECO:0000313" key="2">
    <source>
        <dbReference type="EMBL" id="RZU64476.1"/>
    </source>
</evidence>
<organism evidence="2 3">
    <name type="scientific">Microterricola gilva</name>
    <dbReference type="NCBI Taxonomy" id="393267"/>
    <lineage>
        <taxon>Bacteria</taxon>
        <taxon>Bacillati</taxon>
        <taxon>Actinomycetota</taxon>
        <taxon>Actinomycetes</taxon>
        <taxon>Micrococcales</taxon>
        <taxon>Microbacteriaceae</taxon>
        <taxon>Microterricola</taxon>
    </lineage>
</organism>
<keyword evidence="1" id="KW-1133">Transmembrane helix</keyword>
<dbReference type="Proteomes" id="UP000291483">
    <property type="component" value="Unassembled WGS sequence"/>
</dbReference>
<gene>
    <name evidence="2" type="ORF">EV379_0772</name>
</gene>
<dbReference type="AlphaFoldDB" id="A0A4V2GAN4"/>
<keyword evidence="1" id="KW-0812">Transmembrane</keyword>
<keyword evidence="1" id="KW-0472">Membrane</keyword>
<dbReference type="RefSeq" id="WP_130504970.1">
    <property type="nucleotide sequence ID" value="NZ_SHLC01000001.1"/>
</dbReference>
<sequence length="171" mass="17661">MTGTTPASQPANNTPSSNPVLRRALVLGGLVALGIAVVGGIIGWVVDGGVGLVSALIGTALAVIFMGVTAATILLANRFSGSDMFVGAFFGIVLGGWLLKFIVFLVVVIVLKDQSWINPVVLFLSLIAGVIGSLVVDVMVMLKSRMPYVSDVVLPNQSPEAPAAENKSDNK</sequence>
<accession>A0A4V2GAN4</accession>